<dbReference type="CDD" id="cd10537">
    <property type="entry name" value="SET_SETD9"/>
    <property type="match status" value="1"/>
</dbReference>
<evidence type="ECO:0000313" key="1">
    <source>
        <dbReference type="EMBL" id="KAK1374633.1"/>
    </source>
</evidence>
<proteinExistence type="predicted"/>
<dbReference type="InterPro" id="IPR046341">
    <property type="entry name" value="SET_dom_sf"/>
</dbReference>
<gene>
    <name evidence="1" type="ORF">POM88_030826</name>
</gene>
<dbReference type="PANTHER" id="PTHR33524:SF1">
    <property type="entry name" value="SET DOMAIN-CONTAINING PROTEIN"/>
    <property type="match status" value="1"/>
</dbReference>
<organism evidence="1 2">
    <name type="scientific">Heracleum sosnowskyi</name>
    <dbReference type="NCBI Taxonomy" id="360622"/>
    <lineage>
        <taxon>Eukaryota</taxon>
        <taxon>Viridiplantae</taxon>
        <taxon>Streptophyta</taxon>
        <taxon>Embryophyta</taxon>
        <taxon>Tracheophyta</taxon>
        <taxon>Spermatophyta</taxon>
        <taxon>Magnoliopsida</taxon>
        <taxon>eudicotyledons</taxon>
        <taxon>Gunneridae</taxon>
        <taxon>Pentapetalae</taxon>
        <taxon>asterids</taxon>
        <taxon>campanulids</taxon>
        <taxon>Apiales</taxon>
        <taxon>Apiaceae</taxon>
        <taxon>Apioideae</taxon>
        <taxon>apioid superclade</taxon>
        <taxon>Tordylieae</taxon>
        <taxon>Tordyliinae</taxon>
        <taxon>Heracleum</taxon>
    </lineage>
</organism>
<dbReference type="Gene3D" id="2.170.270.10">
    <property type="entry name" value="SET domain"/>
    <property type="match status" value="1"/>
</dbReference>
<dbReference type="Proteomes" id="UP001237642">
    <property type="component" value="Unassembled WGS sequence"/>
</dbReference>
<reference evidence="1" key="1">
    <citation type="submission" date="2023-02" db="EMBL/GenBank/DDBJ databases">
        <title>Genome of toxic invasive species Heracleum sosnowskyi carries increased number of genes despite the absence of recent whole-genome duplications.</title>
        <authorList>
            <person name="Schelkunov M."/>
            <person name="Shtratnikova V."/>
            <person name="Makarenko M."/>
            <person name="Klepikova A."/>
            <person name="Omelchenko D."/>
            <person name="Novikova G."/>
            <person name="Obukhova E."/>
            <person name="Bogdanov V."/>
            <person name="Penin A."/>
            <person name="Logacheva M."/>
        </authorList>
    </citation>
    <scope>NUCLEOTIDE SEQUENCE</scope>
    <source>
        <strain evidence="1">Hsosn_3</strain>
        <tissue evidence="1">Leaf</tissue>
    </source>
</reference>
<dbReference type="EMBL" id="JAUIZM010000007">
    <property type="protein sequence ID" value="KAK1374633.1"/>
    <property type="molecule type" value="Genomic_DNA"/>
</dbReference>
<accession>A0AAD8HX73</accession>
<keyword evidence="2" id="KW-1185">Reference proteome</keyword>
<sequence length="403" mass="45198">MAFLFEKFQKAVRSVARSPTFAKDPRHLQFAADINRLFLYTSYNRVGKDAGEADIEEIIDMASKAPLADQQEQVQENINSQIKTFCASMDDILLPSSKSTEELINSPTEKGAGPRRSGLSLAVGSNVSMKVSPDVPKTKPLKLSEVSQRIKDLSGYTLELKASQVPHKEAGQGLFINGEANVGAIIAFYPGVVYSPAYYRYIPGYPRVNAQNPYLITRYDGSVINAQPWGTGGETREVWDGFSVPEFRPNIQGADTGSDRVWKMLSKPLDATRLGSNAEILERRNPLAYAHFANHPAKGMEPNVMVYSYDFPLVEKDMRMYIPNIVFGRGEEVKMKRFGSFWFKSGTASNSVSDNPVLKTLVLVATRDLSNEEVLLNYRLSNAKKRPTWYTPVDEEEDRRRWS</sequence>
<dbReference type="InterPro" id="IPR040415">
    <property type="entry name" value="SETD9"/>
</dbReference>
<evidence type="ECO:0000313" key="2">
    <source>
        <dbReference type="Proteomes" id="UP001237642"/>
    </source>
</evidence>
<dbReference type="AlphaFoldDB" id="A0AAD8HX73"/>
<comment type="caution">
    <text evidence="1">The sequence shown here is derived from an EMBL/GenBank/DDBJ whole genome shotgun (WGS) entry which is preliminary data.</text>
</comment>
<reference evidence="1" key="2">
    <citation type="submission" date="2023-05" db="EMBL/GenBank/DDBJ databases">
        <authorList>
            <person name="Schelkunov M.I."/>
        </authorList>
    </citation>
    <scope>NUCLEOTIDE SEQUENCE</scope>
    <source>
        <strain evidence="1">Hsosn_3</strain>
        <tissue evidence="1">Leaf</tissue>
    </source>
</reference>
<dbReference type="PANTHER" id="PTHR33524">
    <property type="entry name" value="C5ORF35"/>
    <property type="match status" value="1"/>
</dbReference>
<protein>
    <submittedName>
        <fullName evidence="1">Isoflavone 2'-hydroxylase</fullName>
    </submittedName>
</protein>
<name>A0AAD8HX73_9APIA</name>